<comment type="caution">
    <text evidence="7">The sequence shown here is derived from an EMBL/GenBank/DDBJ whole genome shotgun (WGS) entry which is preliminary data.</text>
</comment>
<evidence type="ECO:0000313" key="8">
    <source>
        <dbReference type="Proteomes" id="UP000787672"/>
    </source>
</evidence>
<organism evidence="7 8">
    <name type="scientific">Dysosmobacter acutus</name>
    <dbReference type="NCBI Taxonomy" id="2841504"/>
    <lineage>
        <taxon>Bacteria</taxon>
        <taxon>Bacillati</taxon>
        <taxon>Bacillota</taxon>
        <taxon>Clostridia</taxon>
        <taxon>Eubacteriales</taxon>
        <taxon>Oscillospiraceae</taxon>
        <taxon>Dysosmobacter</taxon>
    </lineage>
</organism>
<feature type="domain" description="Lactate/malate dehydrogenase N-terminal" evidence="5">
    <location>
        <begin position="1"/>
        <end position="141"/>
    </location>
</feature>
<dbReference type="Pfam" id="PF02866">
    <property type="entry name" value="Ldh_1_C"/>
    <property type="match status" value="1"/>
</dbReference>
<dbReference type="PANTHER" id="PTHR43128:SF16">
    <property type="entry name" value="L-LACTATE DEHYDROGENASE"/>
    <property type="match status" value="1"/>
</dbReference>
<evidence type="ECO:0000256" key="3">
    <source>
        <dbReference type="ARBA" id="ARBA00023027"/>
    </source>
</evidence>
<sequence>MKMGVIGGAGLLGSTTAFCVGCKNLVDEIKLIDIRENMVTSHAMDLTQAFLPLGGTKVTPAHYEDLGDCEILLCAAAVPEGKIADRNESLRKNVNLLLPICEQLDKYCRKDAVVITSAAPIDVLTYVLWDSLKWDKRKFIGFCANDTLRFKWATELVTGKHFDKLDALCVGEHGDGQVRLYDQMEYDGRPLVLTESEHERIEEETANWFARWQALESGRTTGWTSAVMMTAYIEAIVKNSGKVFPCSTVLAEQFGYEHVSMGMPCKLGTGGIQAVLDPQLTPTQKSALAQTADKISGLITQAGF</sequence>
<dbReference type="InterPro" id="IPR001557">
    <property type="entry name" value="L-lactate/malate_DH"/>
</dbReference>
<gene>
    <name evidence="7" type="ORF">KQI82_14135</name>
</gene>
<dbReference type="PIRSF" id="PIRSF000102">
    <property type="entry name" value="Lac_mal_DH"/>
    <property type="match status" value="1"/>
</dbReference>
<dbReference type="EMBL" id="JAHLQN010000001">
    <property type="protein sequence ID" value="MBU5628048.1"/>
    <property type="molecule type" value="Genomic_DNA"/>
</dbReference>
<evidence type="ECO:0000256" key="4">
    <source>
        <dbReference type="RuleBase" id="RU003369"/>
    </source>
</evidence>
<dbReference type="Pfam" id="PF00056">
    <property type="entry name" value="Ldh_1_N"/>
    <property type="match status" value="1"/>
</dbReference>
<keyword evidence="2 4" id="KW-0560">Oxidoreductase</keyword>
<feature type="domain" description="Lactate/malate dehydrogenase C-terminal" evidence="6">
    <location>
        <begin position="146"/>
        <end position="295"/>
    </location>
</feature>
<evidence type="ECO:0008006" key="9">
    <source>
        <dbReference type="Google" id="ProtNLM"/>
    </source>
</evidence>
<dbReference type="Proteomes" id="UP000787672">
    <property type="component" value="Unassembled WGS sequence"/>
</dbReference>
<dbReference type="PANTHER" id="PTHR43128">
    <property type="entry name" value="L-2-HYDROXYCARBOXYLATE DEHYDROGENASE (NAD(P)(+))"/>
    <property type="match status" value="1"/>
</dbReference>
<keyword evidence="3" id="KW-0520">NAD</keyword>
<proteinExistence type="inferred from homology"/>
<keyword evidence="8" id="KW-1185">Reference proteome</keyword>
<protein>
    <recommendedName>
        <fullName evidence="9">Lactate dehydrogenase</fullName>
    </recommendedName>
</protein>
<evidence type="ECO:0000313" key="7">
    <source>
        <dbReference type="EMBL" id="MBU5628048.1"/>
    </source>
</evidence>
<evidence type="ECO:0000256" key="2">
    <source>
        <dbReference type="ARBA" id="ARBA00023002"/>
    </source>
</evidence>
<comment type="similarity">
    <text evidence="1">Belongs to the LDH/MDH superfamily. LDH family.</text>
</comment>
<evidence type="ECO:0000259" key="5">
    <source>
        <dbReference type="Pfam" id="PF00056"/>
    </source>
</evidence>
<name>A0ABS6FDB7_9FIRM</name>
<accession>A0ABS6FDB7</accession>
<evidence type="ECO:0000259" key="6">
    <source>
        <dbReference type="Pfam" id="PF02866"/>
    </source>
</evidence>
<dbReference type="InterPro" id="IPR022383">
    <property type="entry name" value="Lactate/malate_DH_C"/>
</dbReference>
<dbReference type="InterPro" id="IPR001236">
    <property type="entry name" value="Lactate/malate_DH_N"/>
</dbReference>
<evidence type="ECO:0000256" key="1">
    <source>
        <dbReference type="ARBA" id="ARBA00006054"/>
    </source>
</evidence>
<reference evidence="7 8" key="1">
    <citation type="submission" date="2021-06" db="EMBL/GenBank/DDBJ databases">
        <authorList>
            <person name="Sun Q."/>
            <person name="Li D."/>
        </authorList>
    </citation>
    <scope>NUCLEOTIDE SEQUENCE [LARGE SCALE GENOMIC DNA]</scope>
    <source>
        <strain evidence="7 8">MSJ-2</strain>
    </source>
</reference>